<proteinExistence type="predicted"/>
<dbReference type="EMBL" id="CP002772">
    <property type="protein sequence ID" value="AEG18691.1"/>
    <property type="molecule type" value="Genomic_DNA"/>
</dbReference>
<name>F6D399_METPW</name>
<reference evidence="1 2" key="1">
    <citation type="journal article" date="2014" name="Int. J. Syst. Evol. Microbiol.">
        <title>Methanobacterium paludis sp. nov. and a novel strain of Methanobacterium lacus isolated from northern peatlands.</title>
        <authorList>
            <person name="Cadillo-Quiroz H."/>
            <person name="Brauer S.L."/>
            <person name="Goodson N."/>
            <person name="Yavitt J.B."/>
            <person name="Zinder S.H."/>
        </authorList>
    </citation>
    <scope>NUCLEOTIDE SEQUENCE [LARGE SCALE GENOMIC DNA]</scope>
    <source>
        <strain evidence="2">DSM 25820 / JCM 18151 / SWAN1</strain>
    </source>
</reference>
<dbReference type="AlphaFoldDB" id="F6D399"/>
<dbReference type="Proteomes" id="UP000009231">
    <property type="component" value="Chromosome"/>
</dbReference>
<evidence type="ECO:0000313" key="1">
    <source>
        <dbReference type="EMBL" id="AEG18691.1"/>
    </source>
</evidence>
<protein>
    <submittedName>
        <fullName evidence="1">Uncharacterized protein</fullName>
    </submittedName>
</protein>
<dbReference type="KEGG" id="mew:MSWAN_1680"/>
<dbReference type="STRING" id="868131.MSWAN_1680"/>
<evidence type="ECO:0000313" key="2">
    <source>
        <dbReference type="Proteomes" id="UP000009231"/>
    </source>
</evidence>
<organism evidence="1 2">
    <name type="scientific">Methanobacterium paludis (strain DSM 25820 / JCM 18151 / SWAN1)</name>
    <dbReference type="NCBI Taxonomy" id="868131"/>
    <lineage>
        <taxon>Archaea</taxon>
        <taxon>Methanobacteriati</taxon>
        <taxon>Methanobacteriota</taxon>
        <taxon>Methanomada group</taxon>
        <taxon>Methanobacteria</taxon>
        <taxon>Methanobacteriales</taxon>
        <taxon>Methanobacteriaceae</taxon>
        <taxon>Methanobacterium</taxon>
    </lineage>
</organism>
<dbReference type="RefSeq" id="WP_013826190.1">
    <property type="nucleotide sequence ID" value="NC_015574.1"/>
</dbReference>
<dbReference type="HOGENOM" id="CLU_2010132_0_0_2"/>
<keyword evidence="2" id="KW-1185">Reference proteome</keyword>
<dbReference type="GeneID" id="10669189"/>
<gene>
    <name evidence="1" type="ordered locus">MSWAN_1680</name>
</gene>
<accession>F6D399</accession>
<sequence>MHGRPWEKREINYVRINRKQGAEKIGKHLFRSEQSVKGLARRYNISLTPKERKKTRWTQKEDEIIMENDGMPLSEVQKLLPNKRSISQISWRRSKLGLVDPVKKDPFLLIIERQKKLKGVENG</sequence>